<name>A0A645DQ92_9ZZZZ</name>
<gene>
    <name evidence="2" type="ORF">SDC9_138548</name>
</gene>
<evidence type="ECO:0000313" key="2">
    <source>
        <dbReference type="EMBL" id="MPM91419.1"/>
    </source>
</evidence>
<feature type="transmembrane region" description="Helical" evidence="1">
    <location>
        <begin position="104"/>
        <end position="121"/>
    </location>
</feature>
<feature type="transmembrane region" description="Helical" evidence="1">
    <location>
        <begin position="82"/>
        <end position="98"/>
    </location>
</feature>
<reference evidence="2" key="1">
    <citation type="submission" date="2019-08" db="EMBL/GenBank/DDBJ databases">
        <authorList>
            <person name="Kucharzyk K."/>
            <person name="Murdoch R.W."/>
            <person name="Higgins S."/>
            <person name="Loffler F."/>
        </authorList>
    </citation>
    <scope>NUCLEOTIDE SEQUENCE</scope>
</reference>
<keyword evidence="1" id="KW-1133">Transmembrane helix</keyword>
<feature type="transmembrane region" description="Helical" evidence="1">
    <location>
        <begin position="52"/>
        <end position="70"/>
    </location>
</feature>
<evidence type="ECO:0000256" key="1">
    <source>
        <dbReference type="SAM" id="Phobius"/>
    </source>
</evidence>
<accession>A0A645DQ92</accession>
<sequence>MRLKPYQKNILSALAVMAGGFILFNVVFLLAALVINASMRVMGMPMNQAPHIISRVLYLILICLISWFVFRSRLNNVIKATYLTMPLMVILVTAGLSLYQQPKWMVAIIGAVLICALIYYFHKKKLSWLYYFSVFYVAAVAFCVMIFNIDI</sequence>
<feature type="transmembrane region" description="Helical" evidence="1">
    <location>
        <begin position="12"/>
        <end position="32"/>
    </location>
</feature>
<comment type="caution">
    <text evidence="2">The sequence shown here is derived from an EMBL/GenBank/DDBJ whole genome shotgun (WGS) entry which is preliminary data.</text>
</comment>
<keyword evidence="1" id="KW-0812">Transmembrane</keyword>
<organism evidence="2">
    <name type="scientific">bioreactor metagenome</name>
    <dbReference type="NCBI Taxonomy" id="1076179"/>
    <lineage>
        <taxon>unclassified sequences</taxon>
        <taxon>metagenomes</taxon>
        <taxon>ecological metagenomes</taxon>
    </lineage>
</organism>
<feature type="transmembrane region" description="Helical" evidence="1">
    <location>
        <begin position="128"/>
        <end position="149"/>
    </location>
</feature>
<protein>
    <submittedName>
        <fullName evidence="2">Uncharacterized protein</fullName>
    </submittedName>
</protein>
<keyword evidence="1" id="KW-0472">Membrane</keyword>
<proteinExistence type="predicted"/>
<dbReference type="EMBL" id="VSSQ01038474">
    <property type="protein sequence ID" value="MPM91419.1"/>
    <property type="molecule type" value="Genomic_DNA"/>
</dbReference>
<dbReference type="AlphaFoldDB" id="A0A645DQ92"/>